<dbReference type="EMBL" id="BAOQ01000024">
    <property type="protein sequence ID" value="GAC84608.1"/>
    <property type="molecule type" value="Genomic_DNA"/>
</dbReference>
<organism evidence="1 2">
    <name type="scientific">Gordonia paraffinivorans NBRC 108238</name>
    <dbReference type="NCBI Taxonomy" id="1223543"/>
    <lineage>
        <taxon>Bacteria</taxon>
        <taxon>Bacillati</taxon>
        <taxon>Actinomycetota</taxon>
        <taxon>Actinomycetes</taxon>
        <taxon>Mycobacteriales</taxon>
        <taxon>Gordoniaceae</taxon>
        <taxon>Gordonia</taxon>
    </lineage>
</organism>
<keyword evidence="2" id="KW-1185">Reference proteome</keyword>
<sequence>MITAADADYHESDPSETTWAETIVLVVSVPEAAILGNAYVL</sequence>
<comment type="caution">
    <text evidence="1">The sequence shown here is derived from an EMBL/GenBank/DDBJ whole genome shotgun (WGS) entry which is preliminary data.</text>
</comment>
<evidence type="ECO:0000313" key="2">
    <source>
        <dbReference type="Proteomes" id="UP000035021"/>
    </source>
</evidence>
<dbReference type="RefSeq" id="WP_006900841.1">
    <property type="nucleotide sequence ID" value="NZ_BAOQ01000024.1"/>
</dbReference>
<protein>
    <submittedName>
        <fullName evidence="1">Uncharacterized protein</fullName>
    </submittedName>
</protein>
<gene>
    <name evidence="1" type="ORF">GP2_024_00350</name>
</gene>
<proteinExistence type="predicted"/>
<dbReference type="Proteomes" id="UP000035021">
    <property type="component" value="Unassembled WGS sequence"/>
</dbReference>
<evidence type="ECO:0000313" key="1">
    <source>
        <dbReference type="EMBL" id="GAC84608.1"/>
    </source>
</evidence>
<reference evidence="1 2" key="1">
    <citation type="submission" date="2013-02" db="EMBL/GenBank/DDBJ databases">
        <title>Whole genome shotgun sequence of Gordonia paraffinivorans NBRC 108238.</title>
        <authorList>
            <person name="Isaki-Nakamura S."/>
            <person name="Hosoyama A."/>
            <person name="Tsuchikane K."/>
            <person name="Ando Y."/>
            <person name="Baba S."/>
            <person name="Ohji S."/>
            <person name="Hamada M."/>
            <person name="Tamura T."/>
            <person name="Yamazoe A."/>
            <person name="Yamazaki S."/>
            <person name="Fujita N."/>
        </authorList>
    </citation>
    <scope>NUCLEOTIDE SEQUENCE [LARGE SCALE GENOMIC DNA]</scope>
    <source>
        <strain evidence="1 2">NBRC 108238</strain>
    </source>
</reference>
<name>A0ABQ0IM17_9ACTN</name>
<accession>A0ABQ0IM17</accession>